<keyword evidence="9" id="KW-1185">Reference proteome</keyword>
<dbReference type="Pfam" id="PF04545">
    <property type="entry name" value="Sigma70_r4"/>
    <property type="match status" value="1"/>
</dbReference>
<feature type="domain" description="RNA polymerase sigma-70 region 2" evidence="6">
    <location>
        <begin position="54"/>
        <end position="120"/>
    </location>
</feature>
<organism evidence="8 9">
    <name type="scientific">Streptomyces beihaiensis</name>
    <dbReference type="NCBI Taxonomy" id="2984495"/>
    <lineage>
        <taxon>Bacteria</taxon>
        <taxon>Bacillati</taxon>
        <taxon>Actinomycetota</taxon>
        <taxon>Actinomycetes</taxon>
        <taxon>Kitasatosporales</taxon>
        <taxon>Streptomycetaceae</taxon>
        <taxon>Streptomyces</taxon>
    </lineage>
</organism>
<keyword evidence="3" id="KW-0238">DNA-binding</keyword>
<dbReference type="Pfam" id="PF04542">
    <property type="entry name" value="Sigma70_r2"/>
    <property type="match status" value="1"/>
</dbReference>
<evidence type="ECO:0000256" key="1">
    <source>
        <dbReference type="ARBA" id="ARBA00023015"/>
    </source>
</evidence>
<dbReference type="CDD" id="cd06171">
    <property type="entry name" value="Sigma70_r4"/>
    <property type="match status" value="1"/>
</dbReference>
<gene>
    <name evidence="8" type="ORF">OFY01_07060</name>
</gene>
<dbReference type="Gene3D" id="1.20.120.1810">
    <property type="match status" value="1"/>
</dbReference>
<keyword evidence="2" id="KW-0731">Sigma factor</keyword>
<dbReference type="InterPro" id="IPR007627">
    <property type="entry name" value="RNA_pol_sigma70_r2"/>
</dbReference>
<protein>
    <submittedName>
        <fullName evidence="8">SigB/SigF/SigG family RNA polymerase sigma factor</fullName>
    </submittedName>
</protein>
<dbReference type="SUPFAM" id="SSF88659">
    <property type="entry name" value="Sigma3 and sigma4 domains of RNA polymerase sigma factors"/>
    <property type="match status" value="2"/>
</dbReference>
<dbReference type="InterPro" id="IPR013325">
    <property type="entry name" value="RNA_pol_sigma_r2"/>
</dbReference>
<dbReference type="PANTHER" id="PTHR30385:SF4">
    <property type="entry name" value="RNA POLYMERASE SIGMA-E FACTOR"/>
    <property type="match status" value="1"/>
</dbReference>
<dbReference type="EMBL" id="JAPHNL010000055">
    <property type="protein sequence ID" value="MCX3059530.1"/>
    <property type="molecule type" value="Genomic_DNA"/>
</dbReference>
<dbReference type="NCBIfam" id="TIGR02980">
    <property type="entry name" value="SigBFG"/>
    <property type="match status" value="1"/>
</dbReference>
<comment type="caution">
    <text evidence="8">The sequence shown here is derived from an EMBL/GenBank/DDBJ whole genome shotgun (WGS) entry which is preliminary data.</text>
</comment>
<evidence type="ECO:0000256" key="2">
    <source>
        <dbReference type="ARBA" id="ARBA00023082"/>
    </source>
</evidence>
<dbReference type="SUPFAM" id="SSF88946">
    <property type="entry name" value="Sigma2 domain of RNA polymerase sigma factors"/>
    <property type="match status" value="1"/>
</dbReference>
<keyword evidence="1" id="KW-0805">Transcription regulation</keyword>
<reference evidence="8" key="1">
    <citation type="submission" date="2022-10" db="EMBL/GenBank/DDBJ databases">
        <title>Streptomyces beihaiensis sp. nov., a chitin degrading actinobacterium, isolated from shrimp pond soil.</title>
        <authorList>
            <person name="Xie J."/>
            <person name="Shen N."/>
        </authorList>
    </citation>
    <scope>NUCLEOTIDE SEQUENCE</scope>
    <source>
        <strain evidence="8">GXMU-J5</strain>
    </source>
</reference>
<name>A0ABT3TTW9_9ACTN</name>
<accession>A0ABT3TTW9</accession>
<dbReference type="InterPro" id="IPR007630">
    <property type="entry name" value="RNA_pol_sigma70_r4"/>
</dbReference>
<feature type="domain" description="RNA polymerase sigma-70 region 4" evidence="7">
    <location>
        <begin position="219"/>
        <end position="268"/>
    </location>
</feature>
<dbReference type="InterPro" id="IPR013324">
    <property type="entry name" value="RNA_pol_sigma_r3/r4-like"/>
</dbReference>
<dbReference type="InterPro" id="IPR014322">
    <property type="entry name" value="RNA_pol_sigma-B/F/G"/>
</dbReference>
<sequence>MRTNRRPSKEPGHSRSPREHTRRHEDTPDTTAAFHRLASLPDGPERDLVREEIIREWIPVAERVAHRFRHRGEPNDDLRQVAALGLVKAVDRYEPDRGHAFASFAIPTITGELKRHFRDHLCILHMPRRLQELHSRTYLATVDLGETRPGRAATAREIADVTGLSEREAATGMAAHEAYRTASLDAPIRGTDVFHLADVVGDEDQELGLVVDREALKPLLADLPEIKQRILYLRFFRDLTQSQIAGLIGVSQMQVSRILRATFAHLREGLLAEA</sequence>
<feature type="region of interest" description="Disordered" evidence="5">
    <location>
        <begin position="1"/>
        <end position="30"/>
    </location>
</feature>
<evidence type="ECO:0000256" key="5">
    <source>
        <dbReference type="SAM" id="MobiDB-lite"/>
    </source>
</evidence>
<dbReference type="PANTHER" id="PTHR30385">
    <property type="entry name" value="SIGMA FACTOR F FLAGELLAR"/>
    <property type="match status" value="1"/>
</dbReference>
<evidence type="ECO:0000259" key="7">
    <source>
        <dbReference type="Pfam" id="PF04545"/>
    </source>
</evidence>
<evidence type="ECO:0000313" key="9">
    <source>
        <dbReference type="Proteomes" id="UP001163064"/>
    </source>
</evidence>
<dbReference type="InterPro" id="IPR014284">
    <property type="entry name" value="RNA_pol_sigma-70_dom"/>
</dbReference>
<evidence type="ECO:0000256" key="3">
    <source>
        <dbReference type="ARBA" id="ARBA00023125"/>
    </source>
</evidence>
<dbReference type="RefSeq" id="WP_266597410.1">
    <property type="nucleotide sequence ID" value="NZ_JAPHNL010000055.1"/>
</dbReference>
<evidence type="ECO:0000256" key="4">
    <source>
        <dbReference type="ARBA" id="ARBA00023163"/>
    </source>
</evidence>
<dbReference type="Gene3D" id="1.20.140.160">
    <property type="match status" value="1"/>
</dbReference>
<dbReference type="NCBIfam" id="TIGR02937">
    <property type="entry name" value="sigma70-ECF"/>
    <property type="match status" value="1"/>
</dbReference>
<dbReference type="Proteomes" id="UP001163064">
    <property type="component" value="Unassembled WGS sequence"/>
</dbReference>
<keyword evidence="4" id="KW-0804">Transcription</keyword>
<evidence type="ECO:0000259" key="6">
    <source>
        <dbReference type="Pfam" id="PF04542"/>
    </source>
</evidence>
<feature type="compositionally biased region" description="Basic and acidic residues" evidence="5">
    <location>
        <begin position="7"/>
        <end position="27"/>
    </location>
</feature>
<evidence type="ECO:0000313" key="8">
    <source>
        <dbReference type="EMBL" id="MCX3059530.1"/>
    </source>
</evidence>
<proteinExistence type="predicted"/>